<dbReference type="PANTHER" id="PTHR21266:SF32">
    <property type="entry name" value="CHOLESTEROL 7-DESATURASE NVD"/>
    <property type="match status" value="1"/>
</dbReference>
<evidence type="ECO:0000256" key="11">
    <source>
        <dbReference type="ARBA" id="ARBA00023014"/>
    </source>
</evidence>
<comment type="subcellular location">
    <subcellularLocation>
        <location evidence="2">Membrane</location>
    </subcellularLocation>
</comment>
<keyword evidence="11" id="KW-0411">Iron-sulfur</keyword>
<evidence type="ECO:0000256" key="16">
    <source>
        <dbReference type="ARBA" id="ARBA00026095"/>
    </source>
</evidence>
<evidence type="ECO:0000256" key="17">
    <source>
        <dbReference type="ARBA" id="ARBA00030944"/>
    </source>
</evidence>
<keyword evidence="9" id="KW-0560">Oxidoreductase</keyword>
<evidence type="ECO:0000256" key="15">
    <source>
        <dbReference type="ARBA" id="ARBA00025729"/>
    </source>
</evidence>
<dbReference type="CDD" id="cd03469">
    <property type="entry name" value="Rieske_RO_Alpha_N"/>
    <property type="match status" value="1"/>
</dbReference>
<dbReference type="PROSITE" id="PS51296">
    <property type="entry name" value="RIESKE"/>
    <property type="match status" value="1"/>
</dbReference>
<evidence type="ECO:0000313" key="24">
    <source>
        <dbReference type="Proteomes" id="UP000035016"/>
    </source>
</evidence>
<evidence type="ECO:0000256" key="14">
    <source>
        <dbReference type="ARBA" id="ARBA00025712"/>
    </source>
</evidence>
<keyword evidence="6" id="KW-0479">Metal-binding</keyword>
<evidence type="ECO:0000256" key="5">
    <source>
        <dbReference type="ARBA" id="ARBA00022714"/>
    </source>
</evidence>
<keyword evidence="4" id="KW-0812">Transmembrane</keyword>
<keyword evidence="7" id="KW-0442">Lipid degradation</keyword>
<comment type="catalytic activity">
    <reaction evidence="19">
        <text>cholesterol + NADH + O2 + H(+) = 7-dehydrocholesterol + NAD(+) + 2 H2O</text>
        <dbReference type="Rhea" id="RHEA:51644"/>
        <dbReference type="ChEBI" id="CHEBI:15377"/>
        <dbReference type="ChEBI" id="CHEBI:15378"/>
        <dbReference type="ChEBI" id="CHEBI:15379"/>
        <dbReference type="ChEBI" id="CHEBI:16113"/>
        <dbReference type="ChEBI" id="CHEBI:17759"/>
        <dbReference type="ChEBI" id="CHEBI:57540"/>
        <dbReference type="ChEBI" id="CHEBI:57945"/>
        <dbReference type="EC" id="1.14.19.21"/>
    </reaction>
    <physiologicalReaction direction="left-to-right" evidence="19">
        <dbReference type="Rhea" id="RHEA:51645"/>
    </physiologicalReaction>
</comment>
<evidence type="ECO:0000256" key="4">
    <source>
        <dbReference type="ARBA" id="ARBA00022692"/>
    </source>
</evidence>
<evidence type="ECO:0000256" key="13">
    <source>
        <dbReference type="ARBA" id="ARBA00023221"/>
    </source>
</evidence>
<evidence type="ECO:0000256" key="6">
    <source>
        <dbReference type="ARBA" id="ARBA00022723"/>
    </source>
</evidence>
<evidence type="ECO:0000313" key="23">
    <source>
        <dbReference type="EMBL" id="CQR65605.1"/>
    </source>
</evidence>
<protein>
    <recommendedName>
        <fullName evidence="16">cholesterol 7-desaturase</fullName>
        <ecNumber evidence="16">1.14.19.21</ecNumber>
    </recommendedName>
    <alternativeName>
        <fullName evidence="17">Rieske-type oxygenase</fullName>
    </alternativeName>
</protein>
<comment type="pathway">
    <text evidence="3">Hormone biosynthesis.</text>
</comment>
<name>A0A0F7W0T8_STRLW</name>
<evidence type="ECO:0000256" key="1">
    <source>
        <dbReference type="ARBA" id="ARBA00001962"/>
    </source>
</evidence>
<evidence type="ECO:0000256" key="18">
    <source>
        <dbReference type="ARBA" id="ARBA00046982"/>
    </source>
</evidence>
<dbReference type="AlphaFoldDB" id="A0A0F7W0T8"/>
<dbReference type="EC" id="1.14.19.21" evidence="16"/>
<dbReference type="GO" id="GO:0016042">
    <property type="term" value="P:lipid catabolic process"/>
    <property type="evidence" value="ECO:0007669"/>
    <property type="project" value="UniProtKB-KW"/>
</dbReference>
<dbReference type="GO" id="GO:0170056">
    <property type="term" value="F:cholesterol 7-desaturase [NAD(P)H] activity"/>
    <property type="evidence" value="ECO:0007669"/>
    <property type="project" value="UniProtKB-EC"/>
</dbReference>
<evidence type="ECO:0000256" key="20">
    <source>
        <dbReference type="ARBA" id="ARBA00049548"/>
    </source>
</evidence>
<accession>A0A0F7W0T8</accession>
<dbReference type="Gene3D" id="3.90.380.10">
    <property type="entry name" value="Naphthalene 1,2-dioxygenase Alpha Subunit, Chain A, domain 1"/>
    <property type="match status" value="1"/>
</dbReference>
<sequence length="364" mass="40382">MSSSEPGRPEKQPPATYGFARNERPGVSDVPPVPRALEADRSDPMSEPAPRPYPDGWFPVASSAEMRPGRVVNRRLAGEDVVVYRTQSGRLRAVRPYCPHLGAHLGHGGRVRGENLVCPFHHFAFGPEGECVQTGYGTTPPKARLGVLECREAAGLVFVWRHARGAPASWEIEEPSTDGFGPPHCTVRTLRAHPQDFMENVIDTGHFQPVHKFSAGVLDAPHFDGPRMTSTYRLRGAAGKANALFNLAPTTRMVVQGLGILFTEADLRTIGMQLRTWFCVAPLDPGRIELRTALSVRFPRLRHRGTARILAATLPKPLVWASGRDINRDGPIWANKIYLEHPRLAQGDGPITKYRRWARQFYSD</sequence>
<dbReference type="GO" id="GO:0051537">
    <property type="term" value="F:2 iron, 2 sulfur cluster binding"/>
    <property type="evidence" value="ECO:0007669"/>
    <property type="project" value="UniProtKB-KW"/>
</dbReference>
<dbReference type="GO" id="GO:0016020">
    <property type="term" value="C:membrane"/>
    <property type="evidence" value="ECO:0007669"/>
    <property type="project" value="UniProtKB-SubCell"/>
</dbReference>
<evidence type="ECO:0000256" key="7">
    <source>
        <dbReference type="ARBA" id="ARBA00022963"/>
    </source>
</evidence>
<keyword evidence="5" id="KW-0001">2Fe-2S</keyword>
<evidence type="ECO:0000259" key="22">
    <source>
        <dbReference type="PROSITE" id="PS51296"/>
    </source>
</evidence>
<organism evidence="23 24">
    <name type="scientific">Streptomyces leeuwenhoekii</name>
    <dbReference type="NCBI Taxonomy" id="1437453"/>
    <lineage>
        <taxon>Bacteria</taxon>
        <taxon>Bacillati</taxon>
        <taxon>Actinomycetota</taxon>
        <taxon>Actinomycetes</taxon>
        <taxon>Kitasatosporales</taxon>
        <taxon>Streptomycetaceae</taxon>
        <taxon>Streptomyces</taxon>
    </lineage>
</organism>
<feature type="domain" description="Rieske" evidence="22">
    <location>
        <begin position="57"/>
        <end position="159"/>
    </location>
</feature>
<dbReference type="Pfam" id="PF19298">
    <property type="entry name" value="KshA_C"/>
    <property type="match status" value="1"/>
</dbReference>
<evidence type="ECO:0000256" key="10">
    <source>
        <dbReference type="ARBA" id="ARBA00023004"/>
    </source>
</evidence>
<keyword evidence="13" id="KW-0753">Steroid metabolism</keyword>
<reference evidence="23 24" key="1">
    <citation type="submission" date="2015-02" db="EMBL/GenBank/DDBJ databases">
        <authorList>
            <person name="Gomez-Escribano P.J."/>
        </authorList>
    </citation>
    <scope>NUCLEOTIDE SEQUENCE [LARGE SCALE GENOMIC DNA]</scope>
    <source>
        <strain evidence="24">C34 (DSM 42122 / NRRL B-24963)</strain>
    </source>
</reference>
<keyword evidence="10" id="KW-0408">Iron</keyword>
<dbReference type="GO" id="GO:0005737">
    <property type="term" value="C:cytoplasm"/>
    <property type="evidence" value="ECO:0007669"/>
    <property type="project" value="TreeGrafter"/>
</dbReference>
<dbReference type="GO" id="GO:0046872">
    <property type="term" value="F:metal ion binding"/>
    <property type="evidence" value="ECO:0007669"/>
    <property type="project" value="UniProtKB-KW"/>
</dbReference>
<evidence type="ECO:0000256" key="2">
    <source>
        <dbReference type="ARBA" id="ARBA00004370"/>
    </source>
</evidence>
<dbReference type="EMBL" id="LN831790">
    <property type="protein sequence ID" value="CQR65605.1"/>
    <property type="molecule type" value="Genomic_DNA"/>
</dbReference>
<dbReference type="InterPro" id="IPR017941">
    <property type="entry name" value="Rieske_2Fe-2S"/>
</dbReference>
<keyword evidence="12" id="KW-0472">Membrane</keyword>
<evidence type="ECO:0000256" key="9">
    <source>
        <dbReference type="ARBA" id="ARBA00023002"/>
    </source>
</evidence>
<comment type="catalytic activity">
    <reaction evidence="20">
        <text>cholesterol + NADPH + O2 + H(+) = 7-dehydrocholesterol + NADP(+) + 2 H2O</text>
        <dbReference type="Rhea" id="RHEA:45024"/>
        <dbReference type="ChEBI" id="CHEBI:15377"/>
        <dbReference type="ChEBI" id="CHEBI:15378"/>
        <dbReference type="ChEBI" id="CHEBI:15379"/>
        <dbReference type="ChEBI" id="CHEBI:16113"/>
        <dbReference type="ChEBI" id="CHEBI:17759"/>
        <dbReference type="ChEBI" id="CHEBI:57783"/>
        <dbReference type="ChEBI" id="CHEBI:58349"/>
        <dbReference type="EC" id="1.14.19.21"/>
    </reaction>
    <physiologicalReaction direction="left-to-right" evidence="20">
        <dbReference type="Rhea" id="RHEA:45025"/>
    </physiologicalReaction>
</comment>
<evidence type="ECO:0000256" key="8">
    <source>
        <dbReference type="ARBA" id="ARBA00022989"/>
    </source>
</evidence>
<dbReference type="Proteomes" id="UP000035016">
    <property type="component" value="Chromosome Chromosome"/>
</dbReference>
<comment type="similarity">
    <text evidence="15">Belongs to the cholesterol 7-desaturase family.</text>
</comment>
<dbReference type="GO" id="GO:0004497">
    <property type="term" value="F:monooxygenase activity"/>
    <property type="evidence" value="ECO:0007669"/>
    <property type="project" value="UniProtKB-ARBA"/>
</dbReference>
<comment type="pathway">
    <text evidence="14">Steroid hormone biosynthesis; dafachronic acid biosynthesis.</text>
</comment>
<comment type="subunit">
    <text evidence="18">Homotrimer. The two-component system 3-ketosteroid-9-alpha-monooxygenase is composed of an oxygenase component KshA and a reductase component KshB.</text>
</comment>
<dbReference type="KEGG" id="sle:sle_61500"/>
<dbReference type="InterPro" id="IPR036922">
    <property type="entry name" value="Rieske_2Fe-2S_sf"/>
</dbReference>
<dbReference type="Gene3D" id="2.102.10.10">
    <property type="entry name" value="Rieske [2Fe-2S] iron-sulphur domain"/>
    <property type="match status" value="1"/>
</dbReference>
<evidence type="ECO:0000256" key="12">
    <source>
        <dbReference type="ARBA" id="ARBA00023136"/>
    </source>
</evidence>
<evidence type="ECO:0000256" key="21">
    <source>
        <dbReference type="SAM" id="MobiDB-lite"/>
    </source>
</evidence>
<dbReference type="SUPFAM" id="SSF55961">
    <property type="entry name" value="Bet v1-like"/>
    <property type="match status" value="1"/>
</dbReference>
<evidence type="ECO:0000256" key="19">
    <source>
        <dbReference type="ARBA" id="ARBA00047853"/>
    </source>
</evidence>
<dbReference type="InterPro" id="IPR050584">
    <property type="entry name" value="Cholesterol_7-desaturase"/>
</dbReference>
<keyword evidence="8" id="KW-1133">Transmembrane helix</keyword>
<feature type="region of interest" description="Disordered" evidence="21">
    <location>
        <begin position="1"/>
        <end position="54"/>
    </location>
</feature>
<dbReference type="Pfam" id="PF00355">
    <property type="entry name" value="Rieske"/>
    <property type="match status" value="1"/>
</dbReference>
<proteinExistence type="inferred from homology"/>
<evidence type="ECO:0000256" key="3">
    <source>
        <dbReference type="ARBA" id="ARBA00004972"/>
    </source>
</evidence>
<dbReference type="SUPFAM" id="SSF50022">
    <property type="entry name" value="ISP domain"/>
    <property type="match status" value="1"/>
</dbReference>
<comment type="cofactor">
    <cofactor evidence="1">
        <name>Fe cation</name>
        <dbReference type="ChEBI" id="CHEBI:24875"/>
    </cofactor>
</comment>
<dbReference type="PANTHER" id="PTHR21266">
    <property type="entry name" value="IRON-SULFUR DOMAIN CONTAINING PROTEIN"/>
    <property type="match status" value="1"/>
</dbReference>
<gene>
    <name evidence="23" type="primary">sle_61500</name>
</gene>
<dbReference type="InterPro" id="IPR045605">
    <property type="entry name" value="KshA-like_C"/>
</dbReference>
<keyword evidence="13" id="KW-0443">Lipid metabolism</keyword>
<dbReference type="GO" id="GO:0008203">
    <property type="term" value="P:cholesterol metabolic process"/>
    <property type="evidence" value="ECO:0007669"/>
    <property type="project" value="InterPro"/>
</dbReference>